<dbReference type="InterPro" id="IPR015424">
    <property type="entry name" value="PyrdxlP-dep_Trfase"/>
</dbReference>
<comment type="catalytic activity">
    <reaction evidence="2 3">
        <text>N(6)-[(R)-lipoyl]-L-lysyl-[glycine-cleavage complex H protein] + glycine + H(+) = N(6)-[(R)-S(8)-aminomethyldihydrolipoyl]-L-lysyl-[glycine-cleavage complex H protein] + CO2</text>
        <dbReference type="Rhea" id="RHEA:24304"/>
        <dbReference type="Rhea" id="RHEA-COMP:10494"/>
        <dbReference type="Rhea" id="RHEA-COMP:10495"/>
        <dbReference type="ChEBI" id="CHEBI:15378"/>
        <dbReference type="ChEBI" id="CHEBI:16526"/>
        <dbReference type="ChEBI" id="CHEBI:57305"/>
        <dbReference type="ChEBI" id="CHEBI:83099"/>
        <dbReference type="ChEBI" id="CHEBI:83143"/>
        <dbReference type="EC" id="1.4.4.2"/>
    </reaction>
</comment>
<dbReference type="InterPro" id="IPR049315">
    <property type="entry name" value="GDC-P_N"/>
</dbReference>
<dbReference type="RefSeq" id="WP_110270830.1">
    <property type="nucleotide sequence ID" value="NZ_CP029289.2"/>
</dbReference>
<dbReference type="Pfam" id="PF02347">
    <property type="entry name" value="GDC-P"/>
    <property type="match status" value="1"/>
</dbReference>
<accession>A0A2U9IG06</accession>
<evidence type="ECO:0000313" key="6">
    <source>
        <dbReference type="Proteomes" id="UP000248044"/>
    </source>
</evidence>
<gene>
    <name evidence="3" type="primary">gcvPA</name>
    <name evidence="5" type="ORF">DFR85_10440</name>
</gene>
<keyword evidence="6" id="KW-1185">Reference proteome</keyword>
<dbReference type="Proteomes" id="UP000248044">
    <property type="component" value="Chromosome"/>
</dbReference>
<evidence type="ECO:0000259" key="4">
    <source>
        <dbReference type="Pfam" id="PF02347"/>
    </source>
</evidence>
<dbReference type="PANTHER" id="PTHR42806">
    <property type="entry name" value="GLYCINE CLEAVAGE SYSTEM P-PROTEIN"/>
    <property type="match status" value="1"/>
</dbReference>
<dbReference type="GO" id="GO:0019464">
    <property type="term" value="P:glycine decarboxylation via glycine cleavage system"/>
    <property type="evidence" value="ECO:0007669"/>
    <property type="project" value="UniProtKB-UniRule"/>
</dbReference>
<comment type="function">
    <text evidence="3">The glycine cleavage system catalyzes the degradation of glycine. The P protein binds the alpha-amino group of glycine through its pyridoxal phosphate cofactor; CO(2) is released and the remaining methylamine moiety is then transferred to the lipoamide cofactor of the H protein.</text>
</comment>
<comment type="subunit">
    <text evidence="3">The glycine cleavage system is composed of four proteins: P, T, L and H. In this organism, the P 'protein' is a heterodimer of two subunits.</text>
</comment>
<evidence type="ECO:0000256" key="2">
    <source>
        <dbReference type="ARBA" id="ARBA00049026"/>
    </source>
</evidence>
<dbReference type="InterPro" id="IPR015421">
    <property type="entry name" value="PyrdxlP-dep_Trfase_major"/>
</dbReference>
<dbReference type="GeneID" id="36832578"/>
<dbReference type="InterPro" id="IPR023010">
    <property type="entry name" value="GcvPA"/>
</dbReference>
<sequence>MEMHPWLPNLKYIDEMLTTIGAKNIDDLFNDVPKEILLNRPLNIGYQKPLSEYEISSRIEELERKNKQLIFPPFLGGGFCPHYIPQAVKMILSRSEFYTSYTPYQPEANQGLLQALFEYQSYMAELLQMEVVNSSLYDWGGALAEAILMSNRINGKRRIIIPKNMNPLHRDVAETWTRGKGIEFVDVNYNSEGKIDINDLENKISNEVSAIYFQQPNYFGIFETEIESIVELAKRKGIITIMGVNPLSLALIKPPGEYGVDIAIGDAQEIGIPLNAGGPSLGIFATRWDSKLVRQMPGRIVGLTEDSSGKRGFTLILQTREQFARREKATSNITTNEALLGIAVSVYLSLLGKYGIKKLADEVYYRSHYAAKRLQDRGLGKRRFTGDFFEEFLFDFPIDYNKINSYLLSKNIQGGLQMDAKSALFCFTELHSKQMIDFLVEQIEEVIKNVEASKLG</sequence>
<reference evidence="5 6" key="1">
    <citation type="submission" date="2018-05" db="EMBL/GenBank/DDBJ databases">
        <title>Complete Genome Sequences of Extremely Thermoacidophilic, Metal-Mobilizing Type-Strain Members of the Archaeal Family Sulfolobaceae: Acidianus brierleyi DSM-1651T, Acidianus sulfidivorans DSM-18786T, Metallosphaera hakonensis DSM-7519T, and Metallosphaera prunae DSM-10039T.</title>
        <authorList>
            <person name="Counts J.A."/>
            <person name="Kelly R.M."/>
        </authorList>
    </citation>
    <scope>NUCLEOTIDE SEQUENCE [LARGE SCALE GENOMIC DNA]</scope>
    <source>
        <strain evidence="5 6">DSM 1651</strain>
    </source>
</reference>
<evidence type="ECO:0000313" key="5">
    <source>
        <dbReference type="EMBL" id="AWR94949.1"/>
    </source>
</evidence>
<dbReference type="EMBL" id="CP029289">
    <property type="protein sequence ID" value="AWR94949.1"/>
    <property type="molecule type" value="Genomic_DNA"/>
</dbReference>
<protein>
    <recommendedName>
        <fullName evidence="3">Probable glycine dehydrogenase (decarboxylating) subunit 1</fullName>
        <ecNumber evidence="3">1.4.4.2</ecNumber>
    </recommendedName>
    <alternativeName>
        <fullName evidence="3">Glycine cleavage system P-protein subunit 1</fullName>
    </alternativeName>
    <alternativeName>
        <fullName evidence="3">Glycine decarboxylase subunit 1</fullName>
    </alternativeName>
    <alternativeName>
        <fullName evidence="3">Glycine dehydrogenase (aminomethyl-transferring) subunit 1</fullName>
    </alternativeName>
</protein>
<dbReference type="Gene3D" id="3.40.640.10">
    <property type="entry name" value="Type I PLP-dependent aspartate aminotransferase-like (Major domain)"/>
    <property type="match status" value="1"/>
</dbReference>
<proteinExistence type="inferred from homology"/>
<evidence type="ECO:0000256" key="1">
    <source>
        <dbReference type="ARBA" id="ARBA00023002"/>
    </source>
</evidence>
<organism evidence="5 6">
    <name type="scientific">Acidianus brierleyi</name>
    <dbReference type="NCBI Taxonomy" id="41673"/>
    <lineage>
        <taxon>Archaea</taxon>
        <taxon>Thermoproteota</taxon>
        <taxon>Thermoprotei</taxon>
        <taxon>Sulfolobales</taxon>
        <taxon>Sulfolobaceae</taxon>
        <taxon>Acidianus</taxon>
    </lineage>
</organism>
<dbReference type="HAMAP" id="MF_00712">
    <property type="entry name" value="GcvPA"/>
    <property type="match status" value="1"/>
</dbReference>
<feature type="domain" description="Glycine cleavage system P-protein N-terminal" evidence="4">
    <location>
        <begin position="14"/>
        <end position="437"/>
    </location>
</feature>
<dbReference type="EC" id="1.4.4.2" evidence="3"/>
<dbReference type="InterPro" id="IPR020581">
    <property type="entry name" value="GDC_P"/>
</dbReference>
<name>A0A2U9IG06_9CREN</name>
<dbReference type="KEGG" id="abri:DFR85_10440"/>
<dbReference type="NCBIfam" id="NF001696">
    <property type="entry name" value="PRK00451.1"/>
    <property type="match status" value="1"/>
</dbReference>
<dbReference type="PANTHER" id="PTHR42806:SF1">
    <property type="entry name" value="GLYCINE DEHYDROGENASE (DECARBOXYLATING)"/>
    <property type="match status" value="1"/>
</dbReference>
<dbReference type="CDD" id="cd00613">
    <property type="entry name" value="GDC-P"/>
    <property type="match status" value="1"/>
</dbReference>
<dbReference type="AlphaFoldDB" id="A0A2U9IG06"/>
<dbReference type="InterPro" id="IPR015422">
    <property type="entry name" value="PyrdxlP-dep_Trfase_small"/>
</dbReference>
<dbReference type="GO" id="GO:0004375">
    <property type="term" value="F:glycine dehydrogenase (decarboxylating) activity"/>
    <property type="evidence" value="ECO:0007669"/>
    <property type="project" value="UniProtKB-EC"/>
</dbReference>
<dbReference type="OrthoDB" id="17655at2157"/>
<dbReference type="GO" id="GO:0009116">
    <property type="term" value="P:nucleoside metabolic process"/>
    <property type="evidence" value="ECO:0007669"/>
    <property type="project" value="InterPro"/>
</dbReference>
<dbReference type="Gene3D" id="3.90.1150.10">
    <property type="entry name" value="Aspartate Aminotransferase, domain 1"/>
    <property type="match status" value="1"/>
</dbReference>
<evidence type="ECO:0000256" key="3">
    <source>
        <dbReference type="HAMAP-Rule" id="MF_00712"/>
    </source>
</evidence>
<keyword evidence="1 3" id="KW-0560">Oxidoreductase</keyword>
<comment type="similarity">
    <text evidence="3">Belongs to the GcvP family. N-terminal subunit subfamily.</text>
</comment>
<dbReference type="SUPFAM" id="SSF53383">
    <property type="entry name" value="PLP-dependent transferases"/>
    <property type="match status" value="1"/>
</dbReference>